<feature type="region of interest" description="Disordered" evidence="1">
    <location>
        <begin position="234"/>
        <end position="271"/>
    </location>
</feature>
<reference evidence="2 3" key="1">
    <citation type="journal article" date="2022" name="Allergy">
        <title>Genome assembly and annotation of Periplaneta americana reveal a comprehensive cockroach allergen profile.</title>
        <authorList>
            <person name="Wang L."/>
            <person name="Xiong Q."/>
            <person name="Saelim N."/>
            <person name="Wang L."/>
            <person name="Nong W."/>
            <person name="Wan A.T."/>
            <person name="Shi M."/>
            <person name="Liu X."/>
            <person name="Cao Q."/>
            <person name="Hui J.H.L."/>
            <person name="Sookrung N."/>
            <person name="Leung T.F."/>
            <person name="Tungtrongchitr A."/>
            <person name="Tsui S.K.W."/>
        </authorList>
    </citation>
    <scope>NUCLEOTIDE SEQUENCE [LARGE SCALE GENOMIC DNA]</scope>
    <source>
        <strain evidence="2">PWHHKU_190912</strain>
    </source>
</reference>
<dbReference type="PANTHER" id="PTHR33939">
    <property type="entry name" value="PROTEIN CBG22215"/>
    <property type="match status" value="1"/>
</dbReference>
<dbReference type="Proteomes" id="UP001148838">
    <property type="component" value="Unassembled WGS sequence"/>
</dbReference>
<dbReference type="Gene3D" id="3.30.420.10">
    <property type="entry name" value="Ribonuclease H-like superfamily/Ribonuclease H"/>
    <property type="match status" value="1"/>
</dbReference>
<sequence>MLGNFRCWTPDSFHRTVHDIYLKEKKVPTVPKLLPIIRQKIHFPWSKSSLQTLVKRMGFKWKKCRSQRKVLLERPDILSWRHGYLVQIRRYREVGREPVYLDESWIDSNLTFRRCWQDDSDIGIHMDVNAKKRLIVVHAGSSNGFIQNAELIYKGSTIELIWAQMKRIVRENNVTGDLSLQALNNIAKYAIASMTKDDWKHCCDHVKKLEDSYWEADGRLPDVIDSIIISADGFSTDNDSENNSDSDDSDDQTSSFLRMSDLSDLATPLSP</sequence>
<dbReference type="PANTHER" id="PTHR33939:SF1">
    <property type="entry name" value="DUF4371 DOMAIN-CONTAINING PROTEIN"/>
    <property type="match status" value="1"/>
</dbReference>
<evidence type="ECO:0000313" key="2">
    <source>
        <dbReference type="EMBL" id="KAJ4428638.1"/>
    </source>
</evidence>
<protein>
    <submittedName>
        <fullName evidence="2">Uncharacterized protein</fullName>
    </submittedName>
</protein>
<name>A0ABQ8S3Q3_PERAM</name>
<keyword evidence="3" id="KW-1185">Reference proteome</keyword>
<comment type="caution">
    <text evidence="2">The sequence shown here is derived from an EMBL/GenBank/DDBJ whole genome shotgun (WGS) entry which is preliminary data.</text>
</comment>
<dbReference type="EMBL" id="JAJSOF020000037">
    <property type="protein sequence ID" value="KAJ4428638.1"/>
    <property type="molecule type" value="Genomic_DNA"/>
</dbReference>
<organism evidence="2 3">
    <name type="scientific">Periplaneta americana</name>
    <name type="common">American cockroach</name>
    <name type="synonym">Blatta americana</name>
    <dbReference type="NCBI Taxonomy" id="6978"/>
    <lineage>
        <taxon>Eukaryota</taxon>
        <taxon>Metazoa</taxon>
        <taxon>Ecdysozoa</taxon>
        <taxon>Arthropoda</taxon>
        <taxon>Hexapoda</taxon>
        <taxon>Insecta</taxon>
        <taxon>Pterygota</taxon>
        <taxon>Neoptera</taxon>
        <taxon>Polyneoptera</taxon>
        <taxon>Dictyoptera</taxon>
        <taxon>Blattodea</taxon>
        <taxon>Blattoidea</taxon>
        <taxon>Blattidae</taxon>
        <taxon>Blattinae</taxon>
        <taxon>Periplaneta</taxon>
    </lineage>
</organism>
<gene>
    <name evidence="2" type="ORF">ANN_24683</name>
</gene>
<dbReference type="InterPro" id="IPR036397">
    <property type="entry name" value="RNaseH_sf"/>
</dbReference>
<evidence type="ECO:0000256" key="1">
    <source>
        <dbReference type="SAM" id="MobiDB-lite"/>
    </source>
</evidence>
<proteinExistence type="predicted"/>
<feature type="compositionally biased region" description="Acidic residues" evidence="1">
    <location>
        <begin position="238"/>
        <end position="251"/>
    </location>
</feature>
<accession>A0ABQ8S3Q3</accession>
<evidence type="ECO:0000313" key="3">
    <source>
        <dbReference type="Proteomes" id="UP001148838"/>
    </source>
</evidence>